<proteinExistence type="predicted"/>
<dbReference type="EMBL" id="KC699836">
    <property type="protein sequence ID" value="AGK86819.1"/>
    <property type="molecule type" value="Genomic_DNA"/>
</dbReference>
<organism evidence="1 2">
    <name type="scientific">Bacillus phage SIOphi</name>
    <dbReference type="NCBI Taxonomy" id="1285382"/>
    <lineage>
        <taxon>Viruses</taxon>
        <taxon>Duplodnaviria</taxon>
        <taxon>Heunggongvirae</taxon>
        <taxon>Uroviricota</taxon>
        <taxon>Caudoviricetes</taxon>
        <taxon>Herelleviridae</taxon>
        <taxon>Bastillevirinae</taxon>
        <taxon>Siophivirus</taxon>
        <taxon>Siophivirus SIOphi</taxon>
    </lineage>
</organism>
<gene>
    <name evidence="1" type="ORF">SIOphi_00055</name>
</gene>
<evidence type="ECO:0000313" key="1">
    <source>
        <dbReference type="EMBL" id="AGK86819.1"/>
    </source>
</evidence>
<sequence length="211" mass="24509">MAGRKSIRPKLFQNNASTKSTMQKFGNALVQKTLNAGMEAINSSRPNDIEVTRKPKYLEVTEARLNKLGVIDLKPYFAQSSKKKMKKGGGWYLRIPISRKKKGMSRRMYDQLRQVNMSSSNQRTVVSDYLYDRRRNSDATMLNYTPKSKNITKQRIGKNRHSYTAYRTVSDKSPANSWIINRSRVNTDDTSKTFIKNVDRLIKWKMKNGWK</sequence>
<keyword evidence="2" id="KW-1185">Reference proteome</keyword>
<reference evidence="1 2" key="1">
    <citation type="submission" date="2013-02" db="EMBL/GenBank/DDBJ databases">
        <authorList>
            <person name="Lukaszewicz M."/>
            <person name="Biegalska A."/>
            <person name="Krasowska A."/>
        </authorList>
    </citation>
    <scope>NUCLEOTIDE SEQUENCE [LARGE SCALE GENOMIC DNA]</scope>
</reference>
<evidence type="ECO:0000313" key="2">
    <source>
        <dbReference type="Proteomes" id="UP000258501"/>
    </source>
</evidence>
<name>R4JK05_9CAUD</name>
<dbReference type="Proteomes" id="UP000258501">
    <property type="component" value="Segment"/>
</dbReference>
<dbReference type="OrthoDB" id="9445at10239"/>
<accession>R4JK05</accession>
<protein>
    <submittedName>
        <fullName evidence="1">Uncharacterized protein</fullName>
    </submittedName>
</protein>